<dbReference type="InterPro" id="IPR010093">
    <property type="entry name" value="SinI_DNA-bd"/>
</dbReference>
<dbReference type="EMBL" id="CP034438">
    <property type="protein sequence ID" value="AZN29935.1"/>
    <property type="molecule type" value="Genomic_DNA"/>
</dbReference>
<dbReference type="Proteomes" id="UP000270021">
    <property type="component" value="Chromosome"/>
</dbReference>
<gene>
    <name evidence="2" type="ORF">EJO69_06150</name>
</gene>
<feature type="domain" description="Helix-turn-helix" evidence="1">
    <location>
        <begin position="5"/>
        <end position="55"/>
    </location>
</feature>
<evidence type="ECO:0000313" key="2">
    <source>
        <dbReference type="EMBL" id="AZN29935.1"/>
    </source>
</evidence>
<keyword evidence="2" id="KW-0238">DNA-binding</keyword>
<dbReference type="GO" id="GO:0003677">
    <property type="term" value="F:DNA binding"/>
    <property type="evidence" value="ECO:0007669"/>
    <property type="project" value="UniProtKB-KW"/>
</dbReference>
<sequence length="68" mass="7535">MATKFMTIADVAETLNVSTAQVRSLIHSGTLPAIQVGGRGQWRIEQTVLEKYIEDGYEATRQRVRGQG</sequence>
<dbReference type="InterPro" id="IPR009061">
    <property type="entry name" value="DNA-bd_dom_put_sf"/>
</dbReference>
<name>A0A3Q8WTI4_9ACTO</name>
<evidence type="ECO:0000259" key="1">
    <source>
        <dbReference type="Pfam" id="PF12728"/>
    </source>
</evidence>
<reference evidence="2 3" key="1">
    <citation type="submission" date="2018-12" db="EMBL/GenBank/DDBJ databases">
        <title>Complete genome sequence of Flaviflexus salsibiostraticola KCTC 33148.</title>
        <authorList>
            <person name="Bae J.-W."/>
        </authorList>
    </citation>
    <scope>NUCLEOTIDE SEQUENCE [LARGE SCALE GENOMIC DNA]</scope>
    <source>
        <strain evidence="2 3">KCTC 33148</strain>
    </source>
</reference>
<dbReference type="KEGG" id="fsl:EJO69_06150"/>
<dbReference type="OrthoDB" id="5524782at2"/>
<accession>A0A3Q8WTI4</accession>
<dbReference type="NCBIfam" id="TIGR01764">
    <property type="entry name" value="excise"/>
    <property type="match status" value="1"/>
</dbReference>
<dbReference type="AlphaFoldDB" id="A0A3Q8WTI4"/>
<proteinExistence type="predicted"/>
<organism evidence="2 3">
    <name type="scientific">Flaviflexus salsibiostraticola</name>
    <dbReference type="NCBI Taxonomy" id="1282737"/>
    <lineage>
        <taxon>Bacteria</taxon>
        <taxon>Bacillati</taxon>
        <taxon>Actinomycetota</taxon>
        <taxon>Actinomycetes</taxon>
        <taxon>Actinomycetales</taxon>
        <taxon>Actinomycetaceae</taxon>
        <taxon>Flaviflexus</taxon>
    </lineage>
</organism>
<evidence type="ECO:0000313" key="3">
    <source>
        <dbReference type="Proteomes" id="UP000270021"/>
    </source>
</evidence>
<keyword evidence="3" id="KW-1185">Reference proteome</keyword>
<protein>
    <submittedName>
        <fullName evidence="2">DNA-binding protein</fullName>
    </submittedName>
</protein>
<dbReference type="InterPro" id="IPR041657">
    <property type="entry name" value="HTH_17"/>
</dbReference>
<dbReference type="RefSeq" id="WP_126040243.1">
    <property type="nucleotide sequence ID" value="NZ_CP034438.1"/>
</dbReference>
<dbReference type="SUPFAM" id="SSF46955">
    <property type="entry name" value="Putative DNA-binding domain"/>
    <property type="match status" value="1"/>
</dbReference>
<dbReference type="Pfam" id="PF12728">
    <property type="entry name" value="HTH_17"/>
    <property type="match status" value="1"/>
</dbReference>